<dbReference type="PANTHER" id="PTHR33064">
    <property type="entry name" value="POL PROTEIN"/>
    <property type="match status" value="1"/>
</dbReference>
<dbReference type="PANTHER" id="PTHR33064:SF37">
    <property type="entry name" value="RIBONUCLEASE H"/>
    <property type="match status" value="1"/>
</dbReference>
<gene>
    <name evidence="2" type="ORF">PanWU01x14_007780</name>
</gene>
<dbReference type="SUPFAM" id="SSF56672">
    <property type="entry name" value="DNA/RNA polymerases"/>
    <property type="match status" value="1"/>
</dbReference>
<accession>A0A2P5E460</accession>
<evidence type="ECO:0000259" key="1">
    <source>
        <dbReference type="Pfam" id="PF17919"/>
    </source>
</evidence>
<reference evidence="3" key="1">
    <citation type="submission" date="2016-06" db="EMBL/GenBank/DDBJ databases">
        <title>Parallel loss of symbiosis genes in relatives of nitrogen-fixing non-legume Parasponia.</title>
        <authorList>
            <person name="Van Velzen R."/>
            <person name="Holmer R."/>
            <person name="Bu F."/>
            <person name="Rutten L."/>
            <person name="Van Zeijl A."/>
            <person name="Liu W."/>
            <person name="Santuari L."/>
            <person name="Cao Q."/>
            <person name="Sharma T."/>
            <person name="Shen D."/>
            <person name="Roswanjaya Y."/>
            <person name="Wardhani T."/>
            <person name="Kalhor M.S."/>
            <person name="Jansen J."/>
            <person name="Van den Hoogen J."/>
            <person name="Gungor B."/>
            <person name="Hartog M."/>
            <person name="Hontelez J."/>
            <person name="Verver J."/>
            <person name="Yang W.-C."/>
            <person name="Schijlen E."/>
            <person name="Repin R."/>
            <person name="Schilthuizen M."/>
            <person name="Schranz E."/>
            <person name="Heidstra R."/>
            <person name="Miyata K."/>
            <person name="Fedorova E."/>
            <person name="Kohlen W."/>
            <person name="Bisseling T."/>
            <person name="Smit S."/>
            <person name="Geurts R."/>
        </authorList>
    </citation>
    <scope>NUCLEOTIDE SEQUENCE [LARGE SCALE GENOMIC DNA]</scope>
    <source>
        <strain evidence="3">cv. WU1-14</strain>
    </source>
</reference>
<evidence type="ECO:0000313" key="2">
    <source>
        <dbReference type="EMBL" id="PON80328.1"/>
    </source>
</evidence>
<organism evidence="2 3">
    <name type="scientific">Parasponia andersonii</name>
    <name type="common">Sponia andersonii</name>
    <dbReference type="NCBI Taxonomy" id="3476"/>
    <lineage>
        <taxon>Eukaryota</taxon>
        <taxon>Viridiplantae</taxon>
        <taxon>Streptophyta</taxon>
        <taxon>Embryophyta</taxon>
        <taxon>Tracheophyta</taxon>
        <taxon>Spermatophyta</taxon>
        <taxon>Magnoliopsida</taxon>
        <taxon>eudicotyledons</taxon>
        <taxon>Gunneridae</taxon>
        <taxon>Pentapetalae</taxon>
        <taxon>rosids</taxon>
        <taxon>fabids</taxon>
        <taxon>Rosales</taxon>
        <taxon>Cannabaceae</taxon>
        <taxon>Parasponia</taxon>
    </lineage>
</organism>
<protein>
    <recommendedName>
        <fullName evidence="1">Reverse transcriptase/retrotransposon-derived protein RNase H-like domain-containing protein</fullName>
    </recommendedName>
</protein>
<dbReference type="InterPro" id="IPR043128">
    <property type="entry name" value="Rev_trsase/Diguanyl_cyclase"/>
</dbReference>
<dbReference type="EMBL" id="JXTB01000002">
    <property type="protein sequence ID" value="PON80328.1"/>
    <property type="molecule type" value="Genomic_DNA"/>
</dbReference>
<dbReference type="AlphaFoldDB" id="A0A2P5E460"/>
<dbReference type="STRING" id="3476.A0A2P5E460"/>
<sequence>MIDVKFLGHVISHEGISVDPSKVESVLRWERPKNITEIRSLLGLVGYYHQFVENFSRIAMPLTKLTRKNVKFIWDDDCEVAFIELKRRLTIAPVLTVPNSNEPYVVYTDASGSGLGYVLM</sequence>
<dbReference type="OrthoDB" id="1191267at2759"/>
<comment type="caution">
    <text evidence="2">The sequence shown here is derived from an EMBL/GenBank/DDBJ whole genome shotgun (WGS) entry which is preliminary data.</text>
</comment>
<dbReference type="InterPro" id="IPR041577">
    <property type="entry name" value="RT_RNaseH_2"/>
</dbReference>
<proteinExistence type="predicted"/>
<evidence type="ECO:0000313" key="3">
    <source>
        <dbReference type="Proteomes" id="UP000237105"/>
    </source>
</evidence>
<dbReference type="FunFam" id="3.30.70.270:FF:000020">
    <property type="entry name" value="Transposon Tf2-6 polyprotein-like Protein"/>
    <property type="match status" value="1"/>
</dbReference>
<dbReference type="InterPro" id="IPR043502">
    <property type="entry name" value="DNA/RNA_pol_sf"/>
</dbReference>
<feature type="domain" description="Reverse transcriptase/retrotransposon-derived protein RNase H-like" evidence="1">
    <location>
        <begin position="74"/>
        <end position="120"/>
    </location>
</feature>
<dbReference type="Gene3D" id="3.30.70.270">
    <property type="match status" value="1"/>
</dbReference>
<name>A0A2P5E460_PARAD</name>
<dbReference type="Pfam" id="PF17919">
    <property type="entry name" value="RT_RNaseH_2"/>
    <property type="match status" value="1"/>
</dbReference>
<keyword evidence="3" id="KW-1185">Reference proteome</keyword>
<dbReference type="InterPro" id="IPR051320">
    <property type="entry name" value="Viral_Replic_Matur_Polypro"/>
</dbReference>
<dbReference type="Proteomes" id="UP000237105">
    <property type="component" value="Unassembled WGS sequence"/>
</dbReference>